<name>A0ABP0XJ25_9BRYO</name>
<accession>A0ABP0XJ25</accession>
<dbReference type="EMBL" id="OZ020103">
    <property type="protein sequence ID" value="CAK9277693.1"/>
    <property type="molecule type" value="Genomic_DNA"/>
</dbReference>
<dbReference type="PANTHER" id="PTHR37067:SF3">
    <property type="entry name" value="PX DOMAIN-CONTAINING PROTEIN"/>
    <property type="match status" value="1"/>
</dbReference>
<gene>
    <name evidence="1" type="ORF">CSSPJE1EN1_LOCUS23171</name>
</gene>
<dbReference type="Proteomes" id="UP001497444">
    <property type="component" value="Chromosome 8"/>
</dbReference>
<keyword evidence="2" id="KW-1185">Reference proteome</keyword>
<dbReference type="PANTHER" id="PTHR37067">
    <property type="entry name" value="PX DOMAIN-CONTAINING PROTEIN"/>
    <property type="match status" value="1"/>
</dbReference>
<evidence type="ECO:0000313" key="1">
    <source>
        <dbReference type="EMBL" id="CAK9277693.1"/>
    </source>
</evidence>
<proteinExistence type="predicted"/>
<protein>
    <submittedName>
        <fullName evidence="1">Uncharacterized protein</fullName>
    </submittedName>
</protein>
<organism evidence="1 2">
    <name type="scientific">Sphagnum jensenii</name>
    <dbReference type="NCBI Taxonomy" id="128206"/>
    <lineage>
        <taxon>Eukaryota</taxon>
        <taxon>Viridiplantae</taxon>
        <taxon>Streptophyta</taxon>
        <taxon>Embryophyta</taxon>
        <taxon>Bryophyta</taxon>
        <taxon>Sphagnophytina</taxon>
        <taxon>Sphagnopsida</taxon>
        <taxon>Sphagnales</taxon>
        <taxon>Sphagnaceae</taxon>
        <taxon>Sphagnum</taxon>
    </lineage>
</organism>
<evidence type="ECO:0000313" key="2">
    <source>
        <dbReference type="Proteomes" id="UP001497444"/>
    </source>
</evidence>
<reference evidence="1" key="1">
    <citation type="submission" date="2024-02" db="EMBL/GenBank/DDBJ databases">
        <authorList>
            <consortium name="ELIXIR-Norway"/>
            <consortium name="Elixir Norway"/>
        </authorList>
    </citation>
    <scope>NUCLEOTIDE SEQUENCE</scope>
</reference>
<sequence>MGSKCLKDTMRWVVFGSILRWLLEHRRRLMIHVADKRPVQAPSTQWWVIAGALTPLFERITITFATLQSPNLVISQQCQEVSRGVEPDGGHCSRFGHLDIRSTVDAMLINEIDPTTIIQQDG</sequence>